<dbReference type="Pfam" id="PF13614">
    <property type="entry name" value="AAA_31"/>
    <property type="match status" value="1"/>
</dbReference>
<dbReference type="PANTHER" id="PTHR13696:SF99">
    <property type="entry name" value="COBYRINIC ACID AC-DIAMIDE SYNTHASE"/>
    <property type="match status" value="1"/>
</dbReference>
<dbReference type="CDD" id="cd02042">
    <property type="entry name" value="ParAB_family"/>
    <property type="match status" value="1"/>
</dbReference>
<evidence type="ECO:0000259" key="1">
    <source>
        <dbReference type="Pfam" id="PF13614"/>
    </source>
</evidence>
<evidence type="ECO:0000313" key="2">
    <source>
        <dbReference type="EMBL" id="VAW33184.1"/>
    </source>
</evidence>
<dbReference type="AlphaFoldDB" id="A0A3B0VNG9"/>
<proteinExistence type="predicted"/>
<dbReference type="Gene3D" id="3.40.50.300">
    <property type="entry name" value="P-loop containing nucleotide triphosphate hydrolases"/>
    <property type="match status" value="1"/>
</dbReference>
<organism evidence="2">
    <name type="scientific">hydrothermal vent metagenome</name>
    <dbReference type="NCBI Taxonomy" id="652676"/>
    <lineage>
        <taxon>unclassified sequences</taxon>
        <taxon>metagenomes</taxon>
        <taxon>ecological metagenomes</taxon>
    </lineage>
</organism>
<feature type="domain" description="AAA" evidence="1">
    <location>
        <begin position="5"/>
        <end position="200"/>
    </location>
</feature>
<dbReference type="InterPro" id="IPR050678">
    <property type="entry name" value="DNA_Partitioning_ATPase"/>
</dbReference>
<accession>A0A3B0VNG9</accession>
<gene>
    <name evidence="2" type="ORF">MNBD_CHLOROFLEXI01-5388</name>
</gene>
<sequence>MTPSIAFFNNKGGVGKTSLVYHLAWIYAEQGKRVITVDLDPQSNLSSFFLSENKLENLWENVHQPNTIYRCIQPLIKGTGDILEPQLQEVEINGISVALLAGDLSLSQFEDDLATVWPECADGRERAFRVVSAFWRIIQLAITTYSADLVLIDMGPNLGSINRAVMISTDYLVIPLASDLFSVQGLRNLGPTLSKWRKQWDQRQSKHDSADFRIPTGKMQPIGYIAMLHAERASRPTLAYQKWLSQIPNVYQTEILQQSEVSNVAVEKDPNRIGSLKHYRSLMPIAQEARKPIFFLKPADGVVGGHYYSVQGAYQDFKDLSKKVLSRITTEKE</sequence>
<name>A0A3B0VNG9_9ZZZZ</name>
<reference evidence="2" key="1">
    <citation type="submission" date="2018-06" db="EMBL/GenBank/DDBJ databases">
        <authorList>
            <person name="Zhirakovskaya E."/>
        </authorList>
    </citation>
    <scope>NUCLEOTIDE SEQUENCE</scope>
</reference>
<dbReference type="InterPro" id="IPR027417">
    <property type="entry name" value="P-loop_NTPase"/>
</dbReference>
<dbReference type="InterPro" id="IPR025669">
    <property type="entry name" value="AAA_dom"/>
</dbReference>
<protein>
    <recommendedName>
        <fullName evidence="1">AAA domain-containing protein</fullName>
    </recommendedName>
</protein>
<dbReference type="PANTHER" id="PTHR13696">
    <property type="entry name" value="P-LOOP CONTAINING NUCLEOSIDE TRIPHOSPHATE HYDROLASE"/>
    <property type="match status" value="1"/>
</dbReference>
<dbReference type="SUPFAM" id="SSF52540">
    <property type="entry name" value="P-loop containing nucleoside triphosphate hydrolases"/>
    <property type="match status" value="1"/>
</dbReference>
<dbReference type="EMBL" id="UOEU01000427">
    <property type="protein sequence ID" value="VAW33184.1"/>
    <property type="molecule type" value="Genomic_DNA"/>
</dbReference>